<dbReference type="Pfam" id="PF05048">
    <property type="entry name" value="NosD"/>
    <property type="match status" value="1"/>
</dbReference>
<dbReference type="Pfam" id="PF13229">
    <property type="entry name" value="Beta_helix"/>
    <property type="match status" value="1"/>
</dbReference>
<dbReference type="InterPro" id="IPR022388">
    <property type="entry name" value="CHP03808"/>
</dbReference>
<dbReference type="SUPFAM" id="SSF51126">
    <property type="entry name" value="Pectin lyase-like"/>
    <property type="match status" value="2"/>
</dbReference>
<evidence type="ECO:0000313" key="4">
    <source>
        <dbReference type="EMBL" id="TCN47527.1"/>
    </source>
</evidence>
<dbReference type="PANTHER" id="PTHR36453:SF1">
    <property type="entry name" value="RIGHT HANDED BETA HELIX DOMAIN-CONTAINING PROTEIN"/>
    <property type="match status" value="1"/>
</dbReference>
<evidence type="ECO:0000313" key="5">
    <source>
        <dbReference type="Proteomes" id="UP000295351"/>
    </source>
</evidence>
<dbReference type="SMART" id="SM00710">
    <property type="entry name" value="PbH1"/>
    <property type="match status" value="8"/>
</dbReference>
<feature type="domain" description="Periplasmic copper-binding protein NosD beta helix" evidence="2">
    <location>
        <begin position="224"/>
        <end position="434"/>
    </location>
</feature>
<organism evidence="4 5">
    <name type="scientific">Shinella granuli</name>
    <dbReference type="NCBI Taxonomy" id="323621"/>
    <lineage>
        <taxon>Bacteria</taxon>
        <taxon>Pseudomonadati</taxon>
        <taxon>Pseudomonadota</taxon>
        <taxon>Alphaproteobacteria</taxon>
        <taxon>Hyphomicrobiales</taxon>
        <taxon>Rhizobiaceae</taxon>
        <taxon>Shinella</taxon>
    </lineage>
</organism>
<dbReference type="Proteomes" id="UP000295351">
    <property type="component" value="Unassembled WGS sequence"/>
</dbReference>
<protein>
    <submittedName>
        <fullName evidence="4">Putative secreted repeat protein (TIGR03808 family)</fullName>
    </submittedName>
</protein>
<evidence type="ECO:0000259" key="2">
    <source>
        <dbReference type="Pfam" id="PF05048"/>
    </source>
</evidence>
<dbReference type="AlphaFoldDB" id="A0A4R2D082"/>
<evidence type="ECO:0000256" key="1">
    <source>
        <dbReference type="SAM" id="SignalP"/>
    </source>
</evidence>
<reference evidence="4 5" key="1">
    <citation type="submission" date="2019-03" db="EMBL/GenBank/DDBJ databases">
        <title>Genomic Encyclopedia of Type Strains, Phase IV (KMG-IV): sequencing the most valuable type-strain genomes for metagenomic binning, comparative biology and taxonomic classification.</title>
        <authorList>
            <person name="Goeker M."/>
        </authorList>
    </citation>
    <scope>NUCLEOTIDE SEQUENCE [LARGE SCALE GENOMIC DNA]</scope>
    <source>
        <strain evidence="4 5">DSM 18401</strain>
    </source>
</reference>
<gene>
    <name evidence="4" type="ORF">EV665_10246</name>
</gene>
<accession>A0A4R2D082</accession>
<dbReference type="InterPro" id="IPR039448">
    <property type="entry name" value="Beta_helix"/>
</dbReference>
<dbReference type="InterPro" id="IPR006626">
    <property type="entry name" value="PbH1"/>
</dbReference>
<dbReference type="RefSeq" id="WP_133033099.1">
    <property type="nucleotide sequence ID" value="NZ_BAABEI010000012.1"/>
</dbReference>
<sequence>MVSRRLFLSGLGLGAAGIAAPALARTQRLPVVDVDLRGSIDASAHGIRPGAGDRKSKAFAKLLKEAAAKNTPVFLPPGDYTVSNITLPDNTRLTGVPGATRIVYGGDGHLFAADGAGRIELANLVIDGANRWLGDTVDGLVHFSNVANVTIENCEIQGSSKTAVSLQRCGGRIERSRLSGAAEYALYAVESRDLSVTGNHVFDCGNGGILIHRWEKGHDGTIVSGNRIARISATHGGTGQYGNGINIFRADAVMISNNHISGCAFSAIRANAGSNVQISGNTCLDSGETAIYSEFGFEGALVNGNLVDGAANGILIVNFDEGGRLASVTGNVVRNLRLEGPYIHDGAGFGFGIAVEADTVVSGNTVENAPKWGLMLGWGPYMRGLVVSGNLVRRSPVGCAVTVVEEAGSALISGNIFEETPNGAIAGYRWNERTTGDLAREGPTFAHLTIERNRTG</sequence>
<dbReference type="PROSITE" id="PS51318">
    <property type="entry name" value="TAT"/>
    <property type="match status" value="1"/>
</dbReference>
<feature type="signal peptide" evidence="1">
    <location>
        <begin position="1"/>
        <end position="24"/>
    </location>
</feature>
<dbReference type="InterPro" id="IPR011050">
    <property type="entry name" value="Pectin_lyase_fold/virulence"/>
</dbReference>
<dbReference type="PANTHER" id="PTHR36453">
    <property type="entry name" value="SECRETED PROTEIN-RELATED"/>
    <property type="match status" value="1"/>
</dbReference>
<keyword evidence="1" id="KW-0732">Signal</keyword>
<evidence type="ECO:0000259" key="3">
    <source>
        <dbReference type="Pfam" id="PF13229"/>
    </source>
</evidence>
<dbReference type="NCBIfam" id="TIGR03808">
    <property type="entry name" value="RR_plus_rpt_1"/>
    <property type="match status" value="1"/>
</dbReference>
<feature type="chain" id="PRO_5020777591" evidence="1">
    <location>
        <begin position="25"/>
        <end position="456"/>
    </location>
</feature>
<dbReference type="InterPro" id="IPR006311">
    <property type="entry name" value="TAT_signal"/>
</dbReference>
<dbReference type="InterPro" id="IPR012334">
    <property type="entry name" value="Pectin_lyas_fold"/>
</dbReference>
<dbReference type="InterPro" id="IPR007742">
    <property type="entry name" value="NosD_dom"/>
</dbReference>
<dbReference type="EMBL" id="SLVX01000002">
    <property type="protein sequence ID" value="TCN47527.1"/>
    <property type="molecule type" value="Genomic_DNA"/>
</dbReference>
<dbReference type="Gene3D" id="2.160.20.10">
    <property type="entry name" value="Single-stranded right-handed beta-helix, Pectin lyase-like"/>
    <property type="match status" value="1"/>
</dbReference>
<comment type="caution">
    <text evidence="4">The sequence shown here is derived from an EMBL/GenBank/DDBJ whole genome shotgun (WGS) entry which is preliminary data.</text>
</comment>
<dbReference type="InterPro" id="IPR022444">
    <property type="entry name" value="Cofactor-bd_rpt"/>
</dbReference>
<feature type="domain" description="Right handed beta helix" evidence="3">
    <location>
        <begin position="142"/>
        <end position="213"/>
    </location>
</feature>
<name>A0A4R2D082_SHIGR</name>
<proteinExistence type="predicted"/>
<keyword evidence="5" id="KW-1185">Reference proteome</keyword>
<dbReference type="NCBIfam" id="TIGR03807">
    <property type="entry name" value="RR_fam_repeat"/>
    <property type="match status" value="2"/>
</dbReference>